<dbReference type="KEGG" id="ssan:NX02_09345"/>
<accession>W0AD44</accession>
<dbReference type="InterPro" id="IPR037066">
    <property type="entry name" value="Plug_dom_sf"/>
</dbReference>
<protein>
    <recommendedName>
        <fullName evidence="3">TonB-dependent receptor plug domain-containing protein</fullName>
    </recommendedName>
</protein>
<dbReference type="PATRIC" id="fig|1123269.5.peg.1829"/>
<dbReference type="GO" id="GO:0030246">
    <property type="term" value="F:carbohydrate binding"/>
    <property type="evidence" value="ECO:0007669"/>
    <property type="project" value="InterPro"/>
</dbReference>
<dbReference type="EMBL" id="CP006644">
    <property type="protein sequence ID" value="AHE53590.1"/>
    <property type="molecule type" value="Genomic_DNA"/>
</dbReference>
<dbReference type="AlphaFoldDB" id="W0AD44"/>
<name>W0AD44_9SPHN</name>
<dbReference type="STRING" id="1123269.NX02_09345"/>
<dbReference type="InterPro" id="IPR013784">
    <property type="entry name" value="Carb-bd-like_fold"/>
</dbReference>
<organism evidence="1 2">
    <name type="scientific">Sphingomonas sanxanigenens DSM 19645 = NX02</name>
    <dbReference type="NCBI Taxonomy" id="1123269"/>
    <lineage>
        <taxon>Bacteria</taxon>
        <taxon>Pseudomonadati</taxon>
        <taxon>Pseudomonadota</taxon>
        <taxon>Alphaproteobacteria</taxon>
        <taxon>Sphingomonadales</taxon>
        <taxon>Sphingomonadaceae</taxon>
        <taxon>Sphingomonas</taxon>
    </lineage>
</organism>
<dbReference type="eggNOG" id="COG1629">
    <property type="taxonomic scope" value="Bacteria"/>
</dbReference>
<dbReference type="Gene3D" id="2.60.40.1120">
    <property type="entry name" value="Carboxypeptidase-like, regulatory domain"/>
    <property type="match status" value="1"/>
</dbReference>
<evidence type="ECO:0008006" key="3">
    <source>
        <dbReference type="Google" id="ProtNLM"/>
    </source>
</evidence>
<sequence length="227" mass="24031">MDVRTALRRLIAGTPLRIDTDDGQIITLRSAGKGAALRKKAGERVEVGVIVGRVIDPATGEYKRDAIIRLITAAGERQTVASNEGGEFRILDVPTGSAKVTVSFTGYADQASAVQVIAGKTVTLDFALLAPGEEARGPEIVVTGGREGDARAIMSQRRSMNITNNLSSESFGEVSEGNVGEFLKFMPGVVTQNQGGADDTVRYVGLRGLPPEYTSVDRRGKRTPVAG</sequence>
<reference evidence="1 2" key="1">
    <citation type="submission" date="2013-07" db="EMBL/GenBank/DDBJ databases">
        <title>Completed genome of Sphingomonas sanxanigenens NX02.</title>
        <authorList>
            <person name="Ma T."/>
            <person name="Huang H."/>
            <person name="Wu M."/>
            <person name="Li X."/>
            <person name="Li G."/>
        </authorList>
    </citation>
    <scope>NUCLEOTIDE SEQUENCE [LARGE SCALE GENOMIC DNA]</scope>
    <source>
        <strain evidence="1 2">NX02</strain>
    </source>
</reference>
<dbReference type="Pfam" id="PF13620">
    <property type="entry name" value="CarboxypepD_reg"/>
    <property type="match status" value="1"/>
</dbReference>
<dbReference type="SUPFAM" id="SSF49452">
    <property type="entry name" value="Starch-binding domain-like"/>
    <property type="match status" value="1"/>
</dbReference>
<dbReference type="HOGENOM" id="CLU_1219086_0_0_5"/>
<gene>
    <name evidence="1" type="ORF">NX02_09345</name>
</gene>
<keyword evidence="2" id="KW-1185">Reference proteome</keyword>
<dbReference type="Gene3D" id="2.170.130.10">
    <property type="entry name" value="TonB-dependent receptor, plug domain"/>
    <property type="match status" value="1"/>
</dbReference>
<evidence type="ECO:0000313" key="2">
    <source>
        <dbReference type="Proteomes" id="UP000018851"/>
    </source>
</evidence>
<evidence type="ECO:0000313" key="1">
    <source>
        <dbReference type="EMBL" id="AHE53590.1"/>
    </source>
</evidence>
<dbReference type="SUPFAM" id="SSF56935">
    <property type="entry name" value="Porins"/>
    <property type="match status" value="1"/>
</dbReference>
<proteinExistence type="predicted"/>
<dbReference type="Proteomes" id="UP000018851">
    <property type="component" value="Chromosome"/>
</dbReference>